<dbReference type="GO" id="GO:0000050">
    <property type="term" value="P:urea cycle"/>
    <property type="evidence" value="ECO:0007669"/>
    <property type="project" value="TreeGrafter"/>
</dbReference>
<reference evidence="10 11" key="1">
    <citation type="submission" date="2016-02" db="EMBL/GenBank/DDBJ databases">
        <title>Genome analysis of coral dinoflagellate symbionts highlights evolutionary adaptations to a symbiotic lifestyle.</title>
        <authorList>
            <person name="Aranda M."/>
            <person name="Li Y."/>
            <person name="Liew Y.J."/>
            <person name="Baumgarten S."/>
            <person name="Simakov O."/>
            <person name="Wilson M."/>
            <person name="Piel J."/>
            <person name="Ashoor H."/>
            <person name="Bougouffa S."/>
            <person name="Bajic V.B."/>
            <person name="Ryu T."/>
            <person name="Ravasi T."/>
            <person name="Bayer T."/>
            <person name="Micklem G."/>
            <person name="Kim H."/>
            <person name="Bhak J."/>
            <person name="Lajeunesse T.C."/>
            <person name="Voolstra C.R."/>
        </authorList>
    </citation>
    <scope>NUCLEOTIDE SEQUENCE [LARGE SCALE GENOMIC DNA]</scope>
    <source>
        <strain evidence="10 11">CCMP2467</strain>
    </source>
</reference>
<proteinExistence type="predicted"/>
<dbReference type="NCBIfam" id="TIGR00032">
    <property type="entry name" value="argG"/>
    <property type="match status" value="1"/>
</dbReference>
<dbReference type="EMBL" id="LSRX01000102">
    <property type="protein sequence ID" value="OLQ09214.1"/>
    <property type="molecule type" value="Genomic_DNA"/>
</dbReference>
<dbReference type="Pfam" id="PF09844">
    <property type="entry name" value="DUF2071"/>
    <property type="match status" value="1"/>
</dbReference>
<dbReference type="PANTHER" id="PTHR11587:SF2">
    <property type="entry name" value="ARGININOSUCCINATE SYNTHASE"/>
    <property type="match status" value="1"/>
</dbReference>
<feature type="domain" description="Arginosuccinate synthase-like N-terminal" evidence="8">
    <location>
        <begin position="394"/>
        <end position="554"/>
    </location>
</feature>
<comment type="caution">
    <text evidence="10">The sequence shown here is derived from an EMBL/GenBank/DDBJ whole genome shotgun (WGS) entry which is preliminary data.</text>
</comment>
<keyword evidence="6" id="KW-0547">Nucleotide-binding</keyword>
<keyword evidence="3" id="KW-0055">Arginine biosynthesis</keyword>
<keyword evidence="5" id="KW-0028">Amino-acid biosynthesis</keyword>
<dbReference type="InterPro" id="IPR018644">
    <property type="entry name" value="DUF2071"/>
</dbReference>
<keyword evidence="11" id="KW-1185">Reference proteome</keyword>
<dbReference type="AlphaFoldDB" id="A0A1Q9EP54"/>
<dbReference type="GO" id="GO:0000053">
    <property type="term" value="P:argininosuccinate metabolic process"/>
    <property type="evidence" value="ECO:0007669"/>
    <property type="project" value="TreeGrafter"/>
</dbReference>
<dbReference type="Gene3D" id="3.40.50.620">
    <property type="entry name" value="HUPs"/>
    <property type="match status" value="1"/>
</dbReference>
<dbReference type="GO" id="GO:0005524">
    <property type="term" value="F:ATP binding"/>
    <property type="evidence" value="ECO:0007669"/>
    <property type="project" value="UniProtKB-KW"/>
</dbReference>
<dbReference type="SUPFAM" id="SSF69864">
    <property type="entry name" value="Argininosuccinate synthetase, C-terminal domain"/>
    <property type="match status" value="1"/>
</dbReference>
<evidence type="ECO:0000259" key="8">
    <source>
        <dbReference type="Pfam" id="PF00764"/>
    </source>
</evidence>
<dbReference type="PANTHER" id="PTHR11587">
    <property type="entry name" value="ARGININOSUCCINATE SYNTHASE"/>
    <property type="match status" value="1"/>
</dbReference>
<dbReference type="GO" id="GO:0004055">
    <property type="term" value="F:argininosuccinate synthase activity"/>
    <property type="evidence" value="ECO:0007669"/>
    <property type="project" value="UniProtKB-EC"/>
</dbReference>
<dbReference type="CDD" id="cd01999">
    <property type="entry name" value="ASS"/>
    <property type="match status" value="1"/>
</dbReference>
<dbReference type="Proteomes" id="UP000186817">
    <property type="component" value="Unassembled WGS sequence"/>
</dbReference>
<organism evidence="10 11">
    <name type="scientific">Symbiodinium microadriaticum</name>
    <name type="common">Dinoflagellate</name>
    <name type="synonym">Zooxanthella microadriatica</name>
    <dbReference type="NCBI Taxonomy" id="2951"/>
    <lineage>
        <taxon>Eukaryota</taxon>
        <taxon>Sar</taxon>
        <taxon>Alveolata</taxon>
        <taxon>Dinophyceae</taxon>
        <taxon>Suessiales</taxon>
        <taxon>Symbiodiniaceae</taxon>
        <taxon>Symbiodinium</taxon>
    </lineage>
</organism>
<dbReference type="Gene3D" id="3.90.1260.10">
    <property type="entry name" value="Argininosuccinate synthetase, chain A, domain 2"/>
    <property type="match status" value="1"/>
</dbReference>
<dbReference type="OrthoDB" id="412103at2759"/>
<keyword evidence="7" id="KW-0067">ATP-binding</keyword>
<dbReference type="UniPathway" id="UPA00068">
    <property type="reaction ID" value="UER00113"/>
</dbReference>
<evidence type="ECO:0000313" key="10">
    <source>
        <dbReference type="EMBL" id="OLQ09214.1"/>
    </source>
</evidence>
<dbReference type="InterPro" id="IPR048268">
    <property type="entry name" value="Arginosuc_syn_C"/>
</dbReference>
<dbReference type="InterPro" id="IPR018223">
    <property type="entry name" value="Arginosuc_synth_CS"/>
</dbReference>
<dbReference type="EC" id="6.3.4.5" evidence="2"/>
<dbReference type="PROSITE" id="PS00565">
    <property type="entry name" value="ARGININOSUCCIN_SYN_2"/>
    <property type="match status" value="1"/>
</dbReference>
<evidence type="ECO:0000256" key="3">
    <source>
        <dbReference type="ARBA" id="ARBA00022571"/>
    </source>
</evidence>
<evidence type="ECO:0000259" key="9">
    <source>
        <dbReference type="Pfam" id="PF20979"/>
    </source>
</evidence>
<dbReference type="Pfam" id="PF20979">
    <property type="entry name" value="Arginosuc_syn_C"/>
    <property type="match status" value="1"/>
</dbReference>
<dbReference type="GO" id="GO:0006526">
    <property type="term" value="P:L-arginine biosynthetic process"/>
    <property type="evidence" value="ECO:0007669"/>
    <property type="project" value="UniProtKB-UniPathway"/>
</dbReference>
<dbReference type="Gene3D" id="2.40.400.10">
    <property type="entry name" value="Acetoacetate decarboxylase-like"/>
    <property type="match status" value="1"/>
</dbReference>
<dbReference type="InterPro" id="IPR024074">
    <property type="entry name" value="AS_cat/multimer_dom_body"/>
</dbReference>
<dbReference type="InterPro" id="IPR001518">
    <property type="entry name" value="Arginosuc_synth"/>
</dbReference>
<protein>
    <recommendedName>
        <fullName evidence="2">argininosuccinate synthase</fullName>
        <ecNumber evidence="2">6.3.4.5</ecNumber>
    </recommendedName>
</protein>
<evidence type="ECO:0000256" key="1">
    <source>
        <dbReference type="ARBA" id="ARBA00004967"/>
    </source>
</evidence>
<keyword evidence="4" id="KW-0436">Ligase</keyword>
<evidence type="ECO:0000256" key="4">
    <source>
        <dbReference type="ARBA" id="ARBA00022598"/>
    </source>
</evidence>
<comment type="pathway">
    <text evidence="1">Amino-acid biosynthesis; L-arginine biosynthesis; L-arginine from L-ornithine and carbamoyl phosphate: step 2/3.</text>
</comment>
<evidence type="ECO:0000256" key="7">
    <source>
        <dbReference type="ARBA" id="ARBA00022840"/>
    </source>
</evidence>
<evidence type="ECO:0000313" key="11">
    <source>
        <dbReference type="Proteomes" id="UP000186817"/>
    </source>
</evidence>
<dbReference type="InterPro" id="IPR023375">
    <property type="entry name" value="ADC_dom_sf"/>
</dbReference>
<evidence type="ECO:0000256" key="2">
    <source>
        <dbReference type="ARBA" id="ARBA00012286"/>
    </source>
</evidence>
<dbReference type="InterPro" id="IPR048267">
    <property type="entry name" value="Arginosuc_syn_N"/>
</dbReference>
<gene>
    <name evidence="10" type="primary">argG</name>
    <name evidence="10" type="ORF">AK812_SmicGene7201</name>
</gene>
<sequence>MAEIAASQAESAFQTLRPQFRFMMHDAWENALFVHWPVPPEVVANLLPRGLEPDVLEGSAWVGLVLLTERGVSAAHPLGRAIVRPIDHLGANVRTYVRHNGVPGIFFWSLECSSVLASLGARLAGIPYYPASMEREVDQEPFAKSSEESKPLAAEGFAFKFSSTRSGLFHRPSVSAQWHLLPESSDEKFSQRATWFVERYSVYAAWPLGQGPLLLRGDVEHPQWPVQPAALDHLTAGPLLEAAGLEQLAAQDSSGEVKPHVCFSRGVGPVNFWMLAGATFHRSPCDQHDFSGRIVAWSPSLRVGAEFVLQGKKDAGGSAGIRLLGFGDTLAGMDKKKSALSPSCQLSLRDGLHEATVVPVCAAPRSPRAMPANGGLNESPILKKYVENGDVVGICVSGGLDSKTVALRLRLAGVKVKCFTADIGQPDEEDVNDVVKKMAPCGVETIVVDLKDEIAEGAFEAVAAQAMYDGGYWQSTGIGRYVTARGLLAEMKKHGCTVLSHGATGRGNDQVRFERYVNVIDPSFKVYAPWRDPVLLEEFPGRSQMLTFLQKHGIDHKIVSQASKRYSTDANICGLSNEAEDLESMQTPITIVNPVMGVWPKDAPDKQEEITLKFEKGRCTQINGKAVTPLQAVQQANTIAGRNGIGLCQALENRILGTKSRGVYEAPGMALLGHAVTCVYMAVLDRRSTLLFRQLSAHISDQIYDGRYFDPSTRTAINAVWQLAEPASGTVKLGLHKGHMNFLALTDCAQSIYFEEDSSMEASAGLNPASSQGYLEVSSVEAKAMAKAGLIDTGSVWAKRQKK</sequence>
<dbReference type="SUPFAM" id="SSF160104">
    <property type="entry name" value="Acetoacetate decarboxylase-like"/>
    <property type="match status" value="1"/>
</dbReference>
<dbReference type="InterPro" id="IPR023434">
    <property type="entry name" value="Arginosuc_synth_type_1_subfam"/>
</dbReference>
<accession>A0A1Q9EP54</accession>
<dbReference type="SUPFAM" id="SSF52402">
    <property type="entry name" value="Adenine nucleotide alpha hydrolases-like"/>
    <property type="match status" value="1"/>
</dbReference>
<dbReference type="InterPro" id="IPR014729">
    <property type="entry name" value="Rossmann-like_a/b/a_fold"/>
</dbReference>
<name>A0A1Q9EP54_SYMMI</name>
<evidence type="ECO:0000256" key="5">
    <source>
        <dbReference type="ARBA" id="ARBA00022605"/>
    </source>
</evidence>
<feature type="domain" description="Arginosuccinate synthase C-terminal" evidence="9">
    <location>
        <begin position="566"/>
        <end position="784"/>
    </location>
</feature>
<dbReference type="GO" id="GO:0005737">
    <property type="term" value="C:cytoplasm"/>
    <property type="evidence" value="ECO:0007669"/>
    <property type="project" value="TreeGrafter"/>
</dbReference>
<evidence type="ECO:0000256" key="6">
    <source>
        <dbReference type="ARBA" id="ARBA00022741"/>
    </source>
</evidence>
<dbReference type="Pfam" id="PF00764">
    <property type="entry name" value="Arginosuc_synth"/>
    <property type="match status" value="1"/>
</dbReference>